<dbReference type="Pfam" id="PF00062">
    <property type="entry name" value="Lys"/>
    <property type="match status" value="1"/>
</dbReference>
<dbReference type="PANTHER" id="PTHR11407:SF69">
    <property type="entry name" value="LYSOZYME C, MILK ISOZYME"/>
    <property type="match status" value="1"/>
</dbReference>
<dbReference type="InterPro" id="IPR023346">
    <property type="entry name" value="Lysozyme-like_dom_sf"/>
</dbReference>
<feature type="region of interest" description="Disordered" evidence="1">
    <location>
        <begin position="79"/>
        <end position="132"/>
    </location>
</feature>
<protein>
    <recommendedName>
        <fullName evidence="5">Lysozyme</fullName>
    </recommendedName>
</protein>
<dbReference type="PROSITE" id="PS51348">
    <property type="entry name" value="GLYCOSYL_HYDROL_F22_2"/>
    <property type="match status" value="1"/>
</dbReference>
<comment type="caution">
    <text evidence="3">The sequence shown here is derived from an EMBL/GenBank/DDBJ whole genome shotgun (WGS) entry which is preliminary data.</text>
</comment>
<evidence type="ECO:0000313" key="4">
    <source>
        <dbReference type="Proteomes" id="UP001591681"/>
    </source>
</evidence>
<dbReference type="Proteomes" id="UP001591681">
    <property type="component" value="Unassembled WGS sequence"/>
</dbReference>
<keyword evidence="2" id="KW-0732">Signal</keyword>
<feature type="chain" id="PRO_5044747747" description="Lysozyme" evidence="2">
    <location>
        <begin position="21"/>
        <end position="209"/>
    </location>
</feature>
<dbReference type="AlphaFoldDB" id="A0ABD1JIJ6"/>
<dbReference type="InterPro" id="IPR001916">
    <property type="entry name" value="Glyco_hydro_22"/>
</dbReference>
<feature type="compositionally biased region" description="Low complexity" evidence="1">
    <location>
        <begin position="106"/>
        <end position="117"/>
    </location>
</feature>
<accession>A0ABD1JIJ6</accession>
<sequence length="209" mass="22436">MRVMLAKLAVLAIVASISDGLVLSKCDVRDHFKAMLKNLPIELDHTELMTVKELIAIATCHFELASGFNTSAVKQLTVPSDVTGGPGLNSAHHGGSSPSEEEDGSSMDSNSSEDMSGLGSGHSTPTRRPVPPKDAWTLNGIFQLPDRVTCDSGLVPSLNICQTDCSNFLDNDVDDDIACIKEILAKMFSLVFQKECLAINYNDYFAGCP</sequence>
<organism evidence="3 4">
    <name type="scientific">Coilia grayii</name>
    <name type="common">Gray's grenadier anchovy</name>
    <dbReference type="NCBI Taxonomy" id="363190"/>
    <lineage>
        <taxon>Eukaryota</taxon>
        <taxon>Metazoa</taxon>
        <taxon>Chordata</taxon>
        <taxon>Craniata</taxon>
        <taxon>Vertebrata</taxon>
        <taxon>Euteleostomi</taxon>
        <taxon>Actinopterygii</taxon>
        <taxon>Neopterygii</taxon>
        <taxon>Teleostei</taxon>
        <taxon>Clupei</taxon>
        <taxon>Clupeiformes</taxon>
        <taxon>Clupeoidei</taxon>
        <taxon>Engraulidae</taxon>
        <taxon>Coilinae</taxon>
        <taxon>Coilia</taxon>
    </lineage>
</organism>
<evidence type="ECO:0000256" key="1">
    <source>
        <dbReference type="SAM" id="MobiDB-lite"/>
    </source>
</evidence>
<evidence type="ECO:0008006" key="5">
    <source>
        <dbReference type="Google" id="ProtNLM"/>
    </source>
</evidence>
<evidence type="ECO:0000256" key="2">
    <source>
        <dbReference type="SAM" id="SignalP"/>
    </source>
</evidence>
<feature type="signal peptide" evidence="2">
    <location>
        <begin position="1"/>
        <end position="20"/>
    </location>
</feature>
<evidence type="ECO:0000313" key="3">
    <source>
        <dbReference type="EMBL" id="KAL2086574.1"/>
    </source>
</evidence>
<proteinExistence type="predicted"/>
<gene>
    <name evidence="3" type="ORF">ACEWY4_017633</name>
</gene>
<dbReference type="PANTHER" id="PTHR11407">
    <property type="entry name" value="LYSOZYME C"/>
    <property type="match status" value="1"/>
</dbReference>
<reference evidence="3 4" key="1">
    <citation type="submission" date="2024-09" db="EMBL/GenBank/DDBJ databases">
        <title>A chromosome-level genome assembly of Gray's grenadier anchovy, Coilia grayii.</title>
        <authorList>
            <person name="Fu Z."/>
        </authorList>
    </citation>
    <scope>NUCLEOTIDE SEQUENCE [LARGE SCALE GENOMIC DNA]</scope>
    <source>
        <strain evidence="3">G4</strain>
        <tissue evidence="3">Muscle</tissue>
    </source>
</reference>
<name>A0ABD1JIJ6_9TELE</name>
<dbReference type="SMART" id="SM00263">
    <property type="entry name" value="LYZ1"/>
    <property type="match status" value="1"/>
</dbReference>
<dbReference type="SUPFAM" id="SSF53955">
    <property type="entry name" value="Lysozyme-like"/>
    <property type="match status" value="1"/>
</dbReference>
<dbReference type="Gene3D" id="1.10.530.10">
    <property type="match status" value="1"/>
</dbReference>
<keyword evidence="4" id="KW-1185">Reference proteome</keyword>
<dbReference type="EMBL" id="JBHFQA010000015">
    <property type="protein sequence ID" value="KAL2086574.1"/>
    <property type="molecule type" value="Genomic_DNA"/>
</dbReference>